<sequence>MFGPDLPPASEPMTFEAFLARWPTGAWKTEMIDGVVYFYGEFDERDVQVAERAYPGRRALINRANDLELHPGGTARLRSVLEVDSAASTDNSAGGPDV</sequence>
<dbReference type="EMBL" id="CP146023">
    <property type="protein sequence ID" value="WWQ69592.1"/>
    <property type="molecule type" value="Genomic_DNA"/>
</dbReference>
<protein>
    <submittedName>
        <fullName evidence="1">Uncharacterized protein</fullName>
    </submittedName>
</protein>
<proteinExistence type="predicted"/>
<accession>A0ACD5AQY0</accession>
<keyword evidence="2" id="KW-1185">Reference proteome</keyword>
<keyword evidence="1" id="KW-0614">Plasmid</keyword>
<gene>
    <name evidence="1" type="ORF">V2W30_41250</name>
</gene>
<evidence type="ECO:0000313" key="1">
    <source>
        <dbReference type="EMBL" id="WWQ69592.1"/>
    </source>
</evidence>
<name>A0ACD5AQY0_9ACTN</name>
<evidence type="ECO:0000313" key="2">
    <source>
        <dbReference type="Proteomes" id="UP001432251"/>
    </source>
</evidence>
<geneLocation type="plasmid" evidence="1 2">
    <name>p1</name>
</geneLocation>
<dbReference type="Proteomes" id="UP001432251">
    <property type="component" value="Plasmid p1"/>
</dbReference>
<organism evidence="1 2">
    <name type="scientific">Streptomyces citrinus</name>
    <dbReference type="NCBI Taxonomy" id="3118173"/>
    <lineage>
        <taxon>Bacteria</taxon>
        <taxon>Bacillati</taxon>
        <taxon>Actinomycetota</taxon>
        <taxon>Actinomycetes</taxon>
        <taxon>Kitasatosporales</taxon>
        <taxon>Streptomycetaceae</taxon>
        <taxon>Streptomyces</taxon>
    </lineage>
</organism>
<reference evidence="1" key="1">
    <citation type="journal article" date="2025" name="Int. J. Syst. Evol. Microbiol.">
        <title>Streptomyces citrinus sp. nov., with yellow diffusible pigment.</title>
        <authorList>
            <person name="He Y."/>
            <person name="Yang E."/>
            <person name="Xu J."/>
            <person name="Sun Y."/>
            <person name="Sun L."/>
        </authorList>
    </citation>
    <scope>NUCLEOTIDE SEQUENCE</scope>
    <source>
        <strain evidence="1">Q6</strain>
    </source>
</reference>